<dbReference type="GO" id="GO:0003924">
    <property type="term" value="F:GTPase activity"/>
    <property type="evidence" value="ECO:0007669"/>
    <property type="project" value="InterPro"/>
</dbReference>
<gene>
    <name evidence="1" type="ORF">POCTA_138.1.T0450063</name>
</gene>
<dbReference type="Proteomes" id="UP000683925">
    <property type="component" value="Unassembled WGS sequence"/>
</dbReference>
<dbReference type="InterPro" id="IPR001806">
    <property type="entry name" value="Small_GTPase"/>
</dbReference>
<protein>
    <submittedName>
        <fullName evidence="1">Uncharacterized protein</fullName>
    </submittedName>
</protein>
<evidence type="ECO:0000313" key="2">
    <source>
        <dbReference type="Proteomes" id="UP000683925"/>
    </source>
</evidence>
<sequence>MKSMSMVGGICESMIFKINNQQVKVQLWDTAGQERFRSLTKNYY</sequence>
<name>A0A8S1UPP6_PAROT</name>
<dbReference type="PROSITE" id="PS51419">
    <property type="entry name" value="RAB"/>
    <property type="match status" value="1"/>
</dbReference>
<organism evidence="1 2">
    <name type="scientific">Paramecium octaurelia</name>
    <dbReference type="NCBI Taxonomy" id="43137"/>
    <lineage>
        <taxon>Eukaryota</taxon>
        <taxon>Sar</taxon>
        <taxon>Alveolata</taxon>
        <taxon>Ciliophora</taxon>
        <taxon>Intramacronucleata</taxon>
        <taxon>Oligohymenophorea</taxon>
        <taxon>Peniculida</taxon>
        <taxon>Parameciidae</taxon>
        <taxon>Paramecium</taxon>
    </lineage>
</organism>
<accession>A0A8S1UPP6</accession>
<dbReference type="EMBL" id="CAJJDP010000045">
    <property type="protein sequence ID" value="CAD8164456.1"/>
    <property type="molecule type" value="Genomic_DNA"/>
</dbReference>
<dbReference type="Pfam" id="PF00071">
    <property type="entry name" value="Ras"/>
    <property type="match status" value="1"/>
</dbReference>
<dbReference type="AlphaFoldDB" id="A0A8S1UPP6"/>
<reference evidence="1" key="1">
    <citation type="submission" date="2021-01" db="EMBL/GenBank/DDBJ databases">
        <authorList>
            <consortium name="Genoscope - CEA"/>
            <person name="William W."/>
        </authorList>
    </citation>
    <scope>NUCLEOTIDE SEQUENCE</scope>
</reference>
<evidence type="ECO:0000313" key="1">
    <source>
        <dbReference type="EMBL" id="CAD8164456.1"/>
    </source>
</evidence>
<proteinExistence type="predicted"/>
<dbReference type="GO" id="GO:0005525">
    <property type="term" value="F:GTP binding"/>
    <property type="evidence" value="ECO:0007669"/>
    <property type="project" value="InterPro"/>
</dbReference>
<keyword evidence="2" id="KW-1185">Reference proteome</keyword>
<comment type="caution">
    <text evidence="1">The sequence shown here is derived from an EMBL/GenBank/DDBJ whole genome shotgun (WGS) entry which is preliminary data.</text>
</comment>